<gene>
    <name evidence="2" type="ORF">S01H4_24417</name>
</gene>
<keyword evidence="1" id="KW-0472">Membrane</keyword>
<evidence type="ECO:0000313" key="2">
    <source>
        <dbReference type="EMBL" id="GAG85411.1"/>
    </source>
</evidence>
<dbReference type="EMBL" id="BART01011461">
    <property type="protein sequence ID" value="GAG85411.1"/>
    <property type="molecule type" value="Genomic_DNA"/>
</dbReference>
<name>X1CMG5_9ZZZZ</name>
<reference evidence="2" key="1">
    <citation type="journal article" date="2014" name="Front. Microbiol.">
        <title>High frequency of phylogenetically diverse reductive dehalogenase-homologous genes in deep subseafloor sedimentary metagenomes.</title>
        <authorList>
            <person name="Kawai M."/>
            <person name="Futagami T."/>
            <person name="Toyoda A."/>
            <person name="Takaki Y."/>
            <person name="Nishi S."/>
            <person name="Hori S."/>
            <person name="Arai W."/>
            <person name="Tsubouchi T."/>
            <person name="Morono Y."/>
            <person name="Uchiyama I."/>
            <person name="Ito T."/>
            <person name="Fujiyama A."/>
            <person name="Inagaki F."/>
            <person name="Takami H."/>
        </authorList>
    </citation>
    <scope>NUCLEOTIDE SEQUENCE</scope>
    <source>
        <strain evidence="2">Expedition CK06-06</strain>
    </source>
</reference>
<organism evidence="2">
    <name type="scientific">marine sediment metagenome</name>
    <dbReference type="NCBI Taxonomy" id="412755"/>
    <lineage>
        <taxon>unclassified sequences</taxon>
        <taxon>metagenomes</taxon>
        <taxon>ecological metagenomes</taxon>
    </lineage>
</organism>
<keyword evidence="1" id="KW-0812">Transmembrane</keyword>
<evidence type="ECO:0000256" key="1">
    <source>
        <dbReference type="SAM" id="Phobius"/>
    </source>
</evidence>
<accession>X1CMG5</accession>
<proteinExistence type="predicted"/>
<dbReference type="AlphaFoldDB" id="X1CMG5"/>
<protein>
    <submittedName>
        <fullName evidence="2">Uncharacterized protein</fullName>
    </submittedName>
</protein>
<sequence length="45" mass="5715">MVVYTVLGFEIFPFFYYRINLMILKRISRLYIYLFERNLKIYKIL</sequence>
<keyword evidence="1" id="KW-1133">Transmembrane helix</keyword>
<comment type="caution">
    <text evidence="2">The sequence shown here is derived from an EMBL/GenBank/DDBJ whole genome shotgun (WGS) entry which is preliminary data.</text>
</comment>
<feature type="transmembrane region" description="Helical" evidence="1">
    <location>
        <begin position="6"/>
        <end position="24"/>
    </location>
</feature>